<feature type="domain" description="BRCT" evidence="1">
    <location>
        <begin position="1"/>
        <end position="74"/>
    </location>
</feature>
<dbReference type="EC" id="6.5.1.2" evidence="2"/>
<dbReference type="CDD" id="cd17748">
    <property type="entry name" value="BRCT_DNA_ligase_like"/>
    <property type="match status" value="1"/>
</dbReference>
<evidence type="ECO:0000259" key="1">
    <source>
        <dbReference type="PROSITE" id="PS50172"/>
    </source>
</evidence>
<evidence type="ECO:0000313" key="2">
    <source>
        <dbReference type="EMBL" id="MPN04087.1"/>
    </source>
</evidence>
<dbReference type="AlphaFoldDB" id="A0A645EQI1"/>
<dbReference type="Pfam" id="PF00533">
    <property type="entry name" value="BRCT"/>
    <property type="match status" value="1"/>
</dbReference>
<dbReference type="SUPFAM" id="SSF52113">
    <property type="entry name" value="BRCT domain"/>
    <property type="match status" value="1"/>
</dbReference>
<dbReference type="GO" id="GO:0003911">
    <property type="term" value="F:DNA ligase (NAD+) activity"/>
    <property type="evidence" value="ECO:0007669"/>
    <property type="project" value="UniProtKB-EC"/>
</dbReference>
<dbReference type="Gene3D" id="3.40.50.10190">
    <property type="entry name" value="BRCT domain"/>
    <property type="match status" value="1"/>
</dbReference>
<keyword evidence="2" id="KW-0436">Ligase</keyword>
<gene>
    <name evidence="2" type="primary">ligA_51</name>
    <name evidence="2" type="ORF">SDC9_151323</name>
</gene>
<dbReference type="PROSITE" id="PS50172">
    <property type="entry name" value="BRCT"/>
    <property type="match status" value="1"/>
</dbReference>
<reference evidence="2" key="1">
    <citation type="submission" date="2019-08" db="EMBL/GenBank/DDBJ databases">
        <authorList>
            <person name="Kucharzyk K."/>
            <person name="Murdoch R.W."/>
            <person name="Higgins S."/>
            <person name="Loffler F."/>
        </authorList>
    </citation>
    <scope>NUCLEOTIDE SEQUENCE</scope>
</reference>
<dbReference type="EMBL" id="VSSQ01050012">
    <property type="protein sequence ID" value="MPN04087.1"/>
    <property type="molecule type" value="Genomic_DNA"/>
</dbReference>
<sequence>MEGKTFLFTGTLTLFTRDEAEEIVEKNGGRNISGVSKNLNYLVVGEKAGSKLKKAKEIGTITIINEEEFMKLVN</sequence>
<proteinExistence type="predicted"/>
<dbReference type="InterPro" id="IPR001357">
    <property type="entry name" value="BRCT_dom"/>
</dbReference>
<dbReference type="InterPro" id="IPR036420">
    <property type="entry name" value="BRCT_dom_sf"/>
</dbReference>
<organism evidence="2">
    <name type="scientific">bioreactor metagenome</name>
    <dbReference type="NCBI Taxonomy" id="1076179"/>
    <lineage>
        <taxon>unclassified sequences</taxon>
        <taxon>metagenomes</taxon>
        <taxon>ecological metagenomes</taxon>
    </lineage>
</organism>
<comment type="caution">
    <text evidence="2">The sequence shown here is derived from an EMBL/GenBank/DDBJ whole genome shotgun (WGS) entry which is preliminary data.</text>
</comment>
<accession>A0A645EQI1</accession>
<protein>
    <submittedName>
        <fullName evidence="2">DNA ligase</fullName>
        <ecNumber evidence="2">6.5.1.2</ecNumber>
    </submittedName>
</protein>
<name>A0A645EQI1_9ZZZZ</name>